<sequence length="193" mass="20963">MIRKIKITVLSSLLMGIGINGFIIPIHLINGGLWGVSLILNYLLGFKVAITFICLNAPIFIVARLYDKTYFFNGLLGVLISSVIIYLLTPIQFMVHMSTLCSVLLGGTAIGIGLGFMLREHISPGGIDLLALIISKLFSINVGMALLLLDAIIIFIGILTLRDERLIYSLTIVIIAGLTATIITSIKSIKVYV</sequence>
<evidence type="ECO:0000256" key="3">
    <source>
        <dbReference type="ARBA" id="ARBA00022692"/>
    </source>
</evidence>
<proteinExistence type="predicted"/>
<evidence type="ECO:0000313" key="7">
    <source>
        <dbReference type="EMBL" id="MDN4072858.1"/>
    </source>
</evidence>
<keyword evidence="8" id="KW-1185">Reference proteome</keyword>
<keyword evidence="2" id="KW-1003">Cell membrane</keyword>
<comment type="subcellular location">
    <subcellularLocation>
        <location evidence="1">Cell membrane</location>
        <topology evidence="1">Multi-pass membrane protein</topology>
    </subcellularLocation>
</comment>
<feature type="transmembrane region" description="Helical" evidence="6">
    <location>
        <begin position="39"/>
        <end position="63"/>
    </location>
</feature>
<evidence type="ECO:0000313" key="8">
    <source>
        <dbReference type="Proteomes" id="UP001168694"/>
    </source>
</evidence>
<feature type="transmembrane region" description="Helical" evidence="6">
    <location>
        <begin position="70"/>
        <end position="88"/>
    </location>
</feature>
<dbReference type="RefSeq" id="WP_290398940.1">
    <property type="nucleotide sequence ID" value="NZ_JAUHLN010000001.1"/>
</dbReference>
<evidence type="ECO:0000256" key="2">
    <source>
        <dbReference type="ARBA" id="ARBA00022475"/>
    </source>
</evidence>
<keyword evidence="5 6" id="KW-0472">Membrane</keyword>
<evidence type="ECO:0000256" key="5">
    <source>
        <dbReference type="ARBA" id="ARBA00023136"/>
    </source>
</evidence>
<keyword evidence="3 6" id="KW-0812">Transmembrane</keyword>
<name>A0ABT8E4N3_9BACL</name>
<gene>
    <name evidence="7" type="ORF">QYF49_07420</name>
</gene>
<evidence type="ECO:0000256" key="1">
    <source>
        <dbReference type="ARBA" id="ARBA00004651"/>
    </source>
</evidence>
<reference evidence="7" key="1">
    <citation type="submission" date="2023-06" db="EMBL/GenBank/DDBJ databases">
        <title>Draft Genome Sequences of Representative Paenibacillus Polymyxa, Bacillus cereus, Fictibacillus sp., and Brevibacillus agri Strains Isolated from Amazonian Dark Earth.</title>
        <authorList>
            <person name="Pellegrinetti T.A."/>
            <person name="Cunha I.C.M."/>
            <person name="Chaves M.G."/>
            <person name="Freitas A.S."/>
            <person name="Silva A.V.R."/>
            <person name="Tsai S.M."/>
            <person name="Mendes L.W."/>
        </authorList>
    </citation>
    <scope>NUCLEOTIDE SEQUENCE</scope>
    <source>
        <strain evidence="7">CENA-BCM004</strain>
    </source>
</reference>
<dbReference type="PANTHER" id="PTHR33545:SF5">
    <property type="entry name" value="UPF0750 MEMBRANE PROTEIN YITT"/>
    <property type="match status" value="1"/>
</dbReference>
<protein>
    <submittedName>
        <fullName evidence="7">YitT family protein</fullName>
    </submittedName>
</protein>
<feature type="transmembrane region" description="Helical" evidence="6">
    <location>
        <begin position="7"/>
        <end position="27"/>
    </location>
</feature>
<comment type="caution">
    <text evidence="7">The sequence shown here is derived from an EMBL/GenBank/DDBJ whole genome shotgun (WGS) entry which is preliminary data.</text>
</comment>
<dbReference type="InterPro" id="IPR051461">
    <property type="entry name" value="UPF0750_membrane"/>
</dbReference>
<dbReference type="Proteomes" id="UP001168694">
    <property type="component" value="Unassembled WGS sequence"/>
</dbReference>
<evidence type="ECO:0000256" key="4">
    <source>
        <dbReference type="ARBA" id="ARBA00022989"/>
    </source>
</evidence>
<feature type="transmembrane region" description="Helical" evidence="6">
    <location>
        <begin position="129"/>
        <end position="160"/>
    </location>
</feature>
<organism evidence="7 8">
    <name type="scientific">Fictibacillus terranigra</name>
    <dbReference type="NCBI Taxonomy" id="3058424"/>
    <lineage>
        <taxon>Bacteria</taxon>
        <taxon>Bacillati</taxon>
        <taxon>Bacillota</taxon>
        <taxon>Bacilli</taxon>
        <taxon>Bacillales</taxon>
        <taxon>Fictibacillaceae</taxon>
        <taxon>Fictibacillus</taxon>
    </lineage>
</organism>
<feature type="transmembrane region" description="Helical" evidence="6">
    <location>
        <begin position="94"/>
        <end position="117"/>
    </location>
</feature>
<dbReference type="InterPro" id="IPR003740">
    <property type="entry name" value="YitT"/>
</dbReference>
<evidence type="ECO:0000256" key="6">
    <source>
        <dbReference type="SAM" id="Phobius"/>
    </source>
</evidence>
<keyword evidence="4 6" id="KW-1133">Transmembrane helix</keyword>
<feature type="transmembrane region" description="Helical" evidence="6">
    <location>
        <begin position="166"/>
        <end position="186"/>
    </location>
</feature>
<dbReference type="PANTHER" id="PTHR33545">
    <property type="entry name" value="UPF0750 MEMBRANE PROTEIN YITT-RELATED"/>
    <property type="match status" value="1"/>
</dbReference>
<accession>A0ABT8E4N3</accession>
<dbReference type="EMBL" id="JAUHLN010000001">
    <property type="protein sequence ID" value="MDN4072858.1"/>
    <property type="molecule type" value="Genomic_DNA"/>
</dbReference>
<dbReference type="Pfam" id="PF02588">
    <property type="entry name" value="YitT_membrane"/>
    <property type="match status" value="1"/>
</dbReference>